<keyword evidence="2" id="KW-0378">Hydrolase</keyword>
<dbReference type="RefSeq" id="WP_264880531.1">
    <property type="nucleotide sequence ID" value="NZ_JAPDOB010000001.1"/>
</dbReference>
<dbReference type="PANTHER" id="PTHR46438:SF11">
    <property type="entry name" value="LIPASE-RELATED"/>
    <property type="match status" value="1"/>
</dbReference>
<dbReference type="InterPro" id="IPR029058">
    <property type="entry name" value="AB_hydrolase_fold"/>
</dbReference>
<dbReference type="PRINTS" id="PR00111">
    <property type="entry name" value="ABHYDROLASE"/>
</dbReference>
<organism evidence="2 3">
    <name type="scientific">Sphingomonas arvum</name>
    <dbReference type="NCBI Taxonomy" id="2992113"/>
    <lineage>
        <taxon>Bacteria</taxon>
        <taxon>Pseudomonadati</taxon>
        <taxon>Pseudomonadota</taxon>
        <taxon>Alphaproteobacteria</taxon>
        <taxon>Sphingomonadales</taxon>
        <taxon>Sphingomonadaceae</taxon>
        <taxon>Sphingomonas</taxon>
    </lineage>
</organism>
<sequence length="285" mass="30608">MAKRAERQVPMTGRIVEAGEFRLHVTEQGEGKPLLLIHGLGATLGSFAQNMVDELAKDHRVIRVDRPGSGYSPRLPSRSQHLTDQAEAIGALIDAMGLEKPTLVGHSLGGALSLHVAERYPDKVGGLALIAPATQPVHNVPEVFRGLMVPLRLARLVSMTIAVPLGMATRDAVLKQVFAPEPVPADYLTAGGGALALRPGNVEAACGDLQLARSDAEEMVARYPQLKLPVAILFAREDNLLDYREHGEKTAREIPGARLTLTDGGHMLPFTQPVETAKWVRSAIA</sequence>
<dbReference type="Pfam" id="PF00561">
    <property type="entry name" value="Abhydrolase_1"/>
    <property type="match status" value="1"/>
</dbReference>
<reference evidence="2 3" key="1">
    <citation type="submission" date="2022-10" db="EMBL/GenBank/DDBJ databases">
        <title>Sphingomonas sp.</title>
        <authorList>
            <person name="Jin C."/>
        </authorList>
    </citation>
    <scope>NUCLEOTIDE SEQUENCE [LARGE SCALE GENOMIC DNA]</scope>
    <source>
        <strain evidence="2 3">BN140010</strain>
    </source>
</reference>
<dbReference type="SUPFAM" id="SSF53474">
    <property type="entry name" value="alpha/beta-Hydrolases"/>
    <property type="match status" value="1"/>
</dbReference>
<evidence type="ECO:0000313" key="3">
    <source>
        <dbReference type="Proteomes" id="UP001526246"/>
    </source>
</evidence>
<comment type="caution">
    <text evidence="2">The sequence shown here is derived from an EMBL/GenBank/DDBJ whole genome shotgun (WGS) entry which is preliminary data.</text>
</comment>
<accession>A0ABT3JC69</accession>
<proteinExistence type="predicted"/>
<keyword evidence="3" id="KW-1185">Reference proteome</keyword>
<dbReference type="GO" id="GO:0016787">
    <property type="term" value="F:hydrolase activity"/>
    <property type="evidence" value="ECO:0007669"/>
    <property type="project" value="UniProtKB-KW"/>
</dbReference>
<dbReference type="EMBL" id="JAPDOB010000001">
    <property type="protein sequence ID" value="MCW3796659.1"/>
    <property type="molecule type" value="Genomic_DNA"/>
</dbReference>
<dbReference type="InterPro" id="IPR000073">
    <property type="entry name" value="AB_hydrolase_1"/>
</dbReference>
<evidence type="ECO:0000259" key="1">
    <source>
        <dbReference type="Pfam" id="PF00561"/>
    </source>
</evidence>
<protein>
    <submittedName>
        <fullName evidence="2">Alpha/beta hydrolase</fullName>
    </submittedName>
</protein>
<dbReference type="Gene3D" id="3.40.50.1820">
    <property type="entry name" value="alpha/beta hydrolase"/>
    <property type="match status" value="1"/>
</dbReference>
<dbReference type="PANTHER" id="PTHR46438">
    <property type="entry name" value="ALPHA/BETA-HYDROLASES SUPERFAMILY PROTEIN"/>
    <property type="match status" value="1"/>
</dbReference>
<name>A0ABT3JC69_9SPHN</name>
<gene>
    <name evidence="2" type="ORF">OMW55_02390</name>
</gene>
<feature type="domain" description="AB hydrolase-1" evidence="1">
    <location>
        <begin position="32"/>
        <end position="271"/>
    </location>
</feature>
<evidence type="ECO:0000313" key="2">
    <source>
        <dbReference type="EMBL" id="MCW3796659.1"/>
    </source>
</evidence>
<dbReference type="Proteomes" id="UP001526246">
    <property type="component" value="Unassembled WGS sequence"/>
</dbReference>